<comment type="cofactor">
    <cofactor evidence="1">
        <name>Zn(2+)</name>
        <dbReference type="ChEBI" id="CHEBI:29105"/>
    </cofactor>
</comment>
<dbReference type="HOGENOM" id="CLU_1645655_0_0_1"/>
<protein>
    <submittedName>
        <fullName evidence="5">Uncharacterized protein</fullName>
    </submittedName>
</protein>
<dbReference type="GO" id="GO:0005829">
    <property type="term" value="C:cytosol"/>
    <property type="evidence" value="ECO:0007669"/>
    <property type="project" value="TreeGrafter"/>
</dbReference>
<dbReference type="Gene3D" id="3.20.20.140">
    <property type="entry name" value="Metal-dependent hydrolases"/>
    <property type="match status" value="1"/>
</dbReference>
<accession>T1GHE8</accession>
<dbReference type="AlphaFoldDB" id="T1GHE8"/>
<evidence type="ECO:0000256" key="4">
    <source>
        <dbReference type="ARBA" id="ARBA00022833"/>
    </source>
</evidence>
<dbReference type="Proteomes" id="UP000015102">
    <property type="component" value="Unassembled WGS sequence"/>
</dbReference>
<reference evidence="5" key="2">
    <citation type="submission" date="2015-06" db="UniProtKB">
        <authorList>
            <consortium name="EnsemblMetazoa"/>
        </authorList>
    </citation>
    <scope>IDENTIFICATION</scope>
</reference>
<evidence type="ECO:0000256" key="3">
    <source>
        <dbReference type="ARBA" id="ARBA00022801"/>
    </source>
</evidence>
<dbReference type="GO" id="GO:0008270">
    <property type="term" value="F:zinc ion binding"/>
    <property type="evidence" value="ECO:0007669"/>
    <property type="project" value="TreeGrafter"/>
</dbReference>
<dbReference type="SUPFAM" id="SSF49562">
    <property type="entry name" value="C2 domain (Calcium/lipid-binding domain, CaLB)"/>
    <property type="match status" value="1"/>
</dbReference>
<dbReference type="SUPFAM" id="SSF51338">
    <property type="entry name" value="Composite domain of metallo-dependent hydrolases"/>
    <property type="match status" value="1"/>
</dbReference>
<dbReference type="InterPro" id="IPR051607">
    <property type="entry name" value="Metallo-dep_hydrolases"/>
</dbReference>
<dbReference type="EnsemblMetazoa" id="MESCA002844-RA">
    <property type="protein sequence ID" value="MESCA002844-PA"/>
    <property type="gene ID" value="MESCA002844"/>
</dbReference>
<keyword evidence="4" id="KW-0862">Zinc</keyword>
<evidence type="ECO:0000313" key="6">
    <source>
        <dbReference type="Proteomes" id="UP000015102"/>
    </source>
</evidence>
<organism evidence="5 6">
    <name type="scientific">Megaselia scalaris</name>
    <name type="common">Humpbacked fly</name>
    <name type="synonym">Phora scalaris</name>
    <dbReference type="NCBI Taxonomy" id="36166"/>
    <lineage>
        <taxon>Eukaryota</taxon>
        <taxon>Metazoa</taxon>
        <taxon>Ecdysozoa</taxon>
        <taxon>Arthropoda</taxon>
        <taxon>Hexapoda</taxon>
        <taxon>Insecta</taxon>
        <taxon>Pterygota</taxon>
        <taxon>Neoptera</taxon>
        <taxon>Endopterygota</taxon>
        <taxon>Diptera</taxon>
        <taxon>Brachycera</taxon>
        <taxon>Muscomorpha</taxon>
        <taxon>Platypezoidea</taxon>
        <taxon>Phoridae</taxon>
        <taxon>Megaseliini</taxon>
        <taxon>Megaselia</taxon>
    </lineage>
</organism>
<keyword evidence="6" id="KW-1185">Reference proteome</keyword>
<keyword evidence="3" id="KW-0378">Hydrolase</keyword>
<dbReference type="PANTHER" id="PTHR11271:SF6">
    <property type="entry name" value="GUANINE DEAMINASE"/>
    <property type="match status" value="1"/>
</dbReference>
<name>T1GHE8_MEGSC</name>
<keyword evidence="2" id="KW-0479">Metal-binding</keyword>
<dbReference type="EMBL" id="CAQQ02147373">
    <property type="status" value="NOT_ANNOTATED_CDS"/>
    <property type="molecule type" value="Genomic_DNA"/>
</dbReference>
<dbReference type="STRING" id="36166.T1GHE8"/>
<reference evidence="6" key="1">
    <citation type="submission" date="2013-02" db="EMBL/GenBank/DDBJ databases">
        <authorList>
            <person name="Hughes D."/>
        </authorList>
    </citation>
    <scope>NUCLEOTIDE SEQUENCE</scope>
    <source>
        <strain>Durham</strain>
        <strain evidence="6">NC isolate 2 -- Noor lab</strain>
    </source>
</reference>
<dbReference type="InterPro" id="IPR032466">
    <property type="entry name" value="Metal_Hydrolase"/>
</dbReference>
<dbReference type="SUPFAM" id="SSF51556">
    <property type="entry name" value="Metallo-dependent hydrolases"/>
    <property type="match status" value="1"/>
</dbReference>
<dbReference type="GO" id="GO:0008892">
    <property type="term" value="F:guanine deaminase activity"/>
    <property type="evidence" value="ECO:0007669"/>
    <property type="project" value="TreeGrafter"/>
</dbReference>
<evidence type="ECO:0000256" key="2">
    <source>
        <dbReference type="ARBA" id="ARBA00022723"/>
    </source>
</evidence>
<proteinExistence type="predicted"/>
<evidence type="ECO:0000256" key="1">
    <source>
        <dbReference type="ARBA" id="ARBA00001947"/>
    </source>
</evidence>
<dbReference type="GO" id="GO:0046098">
    <property type="term" value="P:guanine metabolic process"/>
    <property type="evidence" value="ECO:0007669"/>
    <property type="project" value="TreeGrafter"/>
</dbReference>
<evidence type="ECO:0000313" key="5">
    <source>
        <dbReference type="EnsemblMetazoa" id="MESCA002844-PA"/>
    </source>
</evidence>
<dbReference type="InterPro" id="IPR035892">
    <property type="entry name" value="C2_domain_sf"/>
</dbReference>
<dbReference type="PANTHER" id="PTHR11271">
    <property type="entry name" value="GUANINE DEAMINASE"/>
    <property type="match status" value="1"/>
</dbReference>
<dbReference type="InterPro" id="IPR011059">
    <property type="entry name" value="Metal-dep_hydrolase_composite"/>
</dbReference>
<sequence length="161" mass="18710">MGLRIRVYGCERMRKERLIGESIVSFATIDLELETNLWLPLEPRNTSSVKMLSNSEQVLIFIFSFFVIAEIGENYTNCKDNVEVIQLNKQQFIMPGFIDTHIHAPQFAQNGLGLDMELLDWLNTYTFPLESKFADKDFASKIYKNVIGKSKFYENTTFFIE</sequence>